<dbReference type="Pfam" id="PF00892">
    <property type="entry name" value="EamA"/>
    <property type="match status" value="2"/>
</dbReference>
<organism evidence="8 9">
    <name type="scientific">Candidatus Chisholmbacteria bacterium RIFCSPHIGHO2_01_FULL_52_32</name>
    <dbReference type="NCBI Taxonomy" id="1797591"/>
    <lineage>
        <taxon>Bacteria</taxon>
        <taxon>Candidatus Chisholmiibacteriota</taxon>
    </lineage>
</organism>
<dbReference type="InterPro" id="IPR037185">
    <property type="entry name" value="EmrE-like"/>
</dbReference>
<feature type="transmembrane region" description="Helical" evidence="6">
    <location>
        <begin position="232"/>
        <end position="254"/>
    </location>
</feature>
<evidence type="ECO:0000256" key="6">
    <source>
        <dbReference type="SAM" id="Phobius"/>
    </source>
</evidence>
<evidence type="ECO:0000259" key="7">
    <source>
        <dbReference type="Pfam" id="PF00892"/>
    </source>
</evidence>
<evidence type="ECO:0000256" key="3">
    <source>
        <dbReference type="ARBA" id="ARBA00022692"/>
    </source>
</evidence>
<dbReference type="EMBL" id="MHCJ01000003">
    <property type="protein sequence ID" value="OGY18682.1"/>
    <property type="molecule type" value="Genomic_DNA"/>
</dbReference>
<dbReference type="GO" id="GO:0005886">
    <property type="term" value="C:plasma membrane"/>
    <property type="evidence" value="ECO:0007669"/>
    <property type="project" value="UniProtKB-SubCell"/>
</dbReference>
<dbReference type="Proteomes" id="UP000179233">
    <property type="component" value="Unassembled WGS sequence"/>
</dbReference>
<evidence type="ECO:0000313" key="9">
    <source>
        <dbReference type="Proteomes" id="UP000179233"/>
    </source>
</evidence>
<dbReference type="InterPro" id="IPR000620">
    <property type="entry name" value="EamA_dom"/>
</dbReference>
<keyword evidence="3 6" id="KW-0812">Transmembrane</keyword>
<sequence length="299" mass="32454">MALATAIFSGIANFVNKFAVSQADPLVFTTLKNILVAFFIIGVVIFARKFPKFRALSRGDIIRLLAIAIIGGSLPFYLFFSALKEVSAINASLIHKSLVVWVTLLAVPLLRERISPIQVGAIGLILSANLLIGGFQGFSLQGPELMILAATVFWAVENVIAKVTLRRVDPDIVVGARMGIGSFILLSALVLSGKTTQLFAFTPQQFGFTLLTSFLLFGYVSTWYRALRVAPVTLTATVLTSATLVTNLLSAAFVTHTFGLFQFAELVFVIAGLWFFLLAARSLVDPGSRHLAPWVETVR</sequence>
<gene>
    <name evidence="8" type="ORF">A2786_04260</name>
</gene>
<evidence type="ECO:0000256" key="1">
    <source>
        <dbReference type="ARBA" id="ARBA00004651"/>
    </source>
</evidence>
<evidence type="ECO:0000256" key="4">
    <source>
        <dbReference type="ARBA" id="ARBA00022989"/>
    </source>
</evidence>
<feature type="transmembrane region" description="Helical" evidence="6">
    <location>
        <begin position="260"/>
        <end position="280"/>
    </location>
</feature>
<feature type="transmembrane region" description="Helical" evidence="6">
    <location>
        <begin position="145"/>
        <end position="165"/>
    </location>
</feature>
<reference evidence="8 9" key="1">
    <citation type="journal article" date="2016" name="Nat. Commun.">
        <title>Thousands of microbial genomes shed light on interconnected biogeochemical processes in an aquifer system.</title>
        <authorList>
            <person name="Anantharaman K."/>
            <person name="Brown C.T."/>
            <person name="Hug L.A."/>
            <person name="Sharon I."/>
            <person name="Castelle C.J."/>
            <person name="Probst A.J."/>
            <person name="Thomas B.C."/>
            <person name="Singh A."/>
            <person name="Wilkins M.J."/>
            <person name="Karaoz U."/>
            <person name="Brodie E.L."/>
            <person name="Williams K.H."/>
            <person name="Hubbard S.S."/>
            <person name="Banfield J.F."/>
        </authorList>
    </citation>
    <scope>NUCLEOTIDE SEQUENCE [LARGE SCALE GENOMIC DNA]</scope>
</reference>
<comment type="subcellular location">
    <subcellularLocation>
        <location evidence="1">Cell membrane</location>
        <topology evidence="1">Multi-pass membrane protein</topology>
    </subcellularLocation>
</comment>
<protein>
    <recommendedName>
        <fullName evidence="7">EamA domain-containing protein</fullName>
    </recommendedName>
</protein>
<keyword evidence="4 6" id="KW-1133">Transmembrane helix</keyword>
<feature type="transmembrane region" description="Helical" evidence="6">
    <location>
        <begin position="86"/>
        <end position="107"/>
    </location>
</feature>
<dbReference type="InterPro" id="IPR050638">
    <property type="entry name" value="AA-Vitamin_Transporters"/>
</dbReference>
<keyword evidence="5 6" id="KW-0472">Membrane</keyword>
<evidence type="ECO:0000256" key="2">
    <source>
        <dbReference type="ARBA" id="ARBA00022475"/>
    </source>
</evidence>
<feature type="transmembrane region" description="Helical" evidence="6">
    <location>
        <begin position="198"/>
        <end position="220"/>
    </location>
</feature>
<name>A0A1G1VTH1_9BACT</name>
<feature type="transmembrane region" description="Helical" evidence="6">
    <location>
        <begin position="33"/>
        <end position="50"/>
    </location>
</feature>
<evidence type="ECO:0000256" key="5">
    <source>
        <dbReference type="ARBA" id="ARBA00023136"/>
    </source>
</evidence>
<keyword evidence="2" id="KW-1003">Cell membrane</keyword>
<dbReference type="SUPFAM" id="SSF103481">
    <property type="entry name" value="Multidrug resistance efflux transporter EmrE"/>
    <property type="match status" value="1"/>
</dbReference>
<dbReference type="PANTHER" id="PTHR32322">
    <property type="entry name" value="INNER MEMBRANE TRANSPORTER"/>
    <property type="match status" value="1"/>
</dbReference>
<feature type="transmembrane region" description="Helical" evidence="6">
    <location>
        <begin position="172"/>
        <end position="192"/>
    </location>
</feature>
<comment type="caution">
    <text evidence="8">The sequence shown here is derived from an EMBL/GenBank/DDBJ whole genome shotgun (WGS) entry which is preliminary data.</text>
</comment>
<proteinExistence type="predicted"/>
<feature type="domain" description="EamA" evidence="7">
    <location>
        <begin position="1"/>
        <end position="132"/>
    </location>
</feature>
<accession>A0A1G1VTH1</accession>
<feature type="transmembrane region" description="Helical" evidence="6">
    <location>
        <begin position="119"/>
        <end position="139"/>
    </location>
</feature>
<dbReference type="AlphaFoldDB" id="A0A1G1VTH1"/>
<feature type="domain" description="EamA" evidence="7">
    <location>
        <begin position="145"/>
        <end position="277"/>
    </location>
</feature>
<dbReference type="PANTHER" id="PTHR32322:SF18">
    <property type="entry name" value="S-ADENOSYLMETHIONINE_S-ADENOSYLHOMOCYSTEINE TRANSPORTER"/>
    <property type="match status" value="1"/>
</dbReference>
<evidence type="ECO:0000313" key="8">
    <source>
        <dbReference type="EMBL" id="OGY18682.1"/>
    </source>
</evidence>
<feature type="transmembrane region" description="Helical" evidence="6">
    <location>
        <begin position="62"/>
        <end position="80"/>
    </location>
</feature>